<dbReference type="PANTHER" id="PTHR43280:SF28">
    <property type="entry name" value="HTH-TYPE TRANSCRIPTIONAL ACTIVATOR RHAS"/>
    <property type="match status" value="1"/>
</dbReference>
<evidence type="ECO:0000256" key="2">
    <source>
        <dbReference type="ARBA" id="ARBA00023125"/>
    </source>
</evidence>
<dbReference type="PROSITE" id="PS50110">
    <property type="entry name" value="RESPONSE_REGULATORY"/>
    <property type="match status" value="1"/>
</dbReference>
<proteinExistence type="predicted"/>
<evidence type="ECO:0000256" key="5">
    <source>
        <dbReference type="SAM" id="MobiDB-lite"/>
    </source>
</evidence>
<evidence type="ECO:0008006" key="10">
    <source>
        <dbReference type="Google" id="ProtNLM"/>
    </source>
</evidence>
<dbReference type="Pfam" id="PF12833">
    <property type="entry name" value="HTH_18"/>
    <property type="match status" value="1"/>
</dbReference>
<keyword evidence="1" id="KW-0805">Transcription regulation</keyword>
<dbReference type="InterPro" id="IPR018060">
    <property type="entry name" value="HTH_AraC"/>
</dbReference>
<feature type="domain" description="Response regulatory" evidence="7">
    <location>
        <begin position="3"/>
        <end position="121"/>
    </location>
</feature>
<evidence type="ECO:0000259" key="6">
    <source>
        <dbReference type="PROSITE" id="PS01124"/>
    </source>
</evidence>
<dbReference type="InterPro" id="IPR020449">
    <property type="entry name" value="Tscrpt_reg_AraC-type_HTH"/>
</dbReference>
<dbReference type="InterPro" id="IPR001789">
    <property type="entry name" value="Sig_transdc_resp-reg_receiver"/>
</dbReference>
<dbReference type="PROSITE" id="PS01124">
    <property type="entry name" value="HTH_ARAC_FAMILY_2"/>
    <property type="match status" value="1"/>
</dbReference>
<keyword evidence="4" id="KW-0597">Phosphoprotein</keyword>
<evidence type="ECO:0000256" key="4">
    <source>
        <dbReference type="PROSITE-ProRule" id="PRU00169"/>
    </source>
</evidence>
<feature type="domain" description="HTH araC/xylS-type" evidence="6">
    <location>
        <begin position="444"/>
        <end position="542"/>
    </location>
</feature>
<dbReference type="Gene3D" id="1.10.10.60">
    <property type="entry name" value="Homeodomain-like"/>
    <property type="match status" value="2"/>
</dbReference>
<dbReference type="PRINTS" id="PR00032">
    <property type="entry name" value="HTHARAC"/>
</dbReference>
<dbReference type="PATRIC" id="fig|1178515.4.peg.4049"/>
<evidence type="ECO:0000259" key="7">
    <source>
        <dbReference type="PROSITE" id="PS50110"/>
    </source>
</evidence>
<name>A0A172TMD8_9BACL</name>
<dbReference type="STRING" id="1178515.SY83_20015"/>
<accession>A0A172TMD8</accession>
<evidence type="ECO:0000256" key="3">
    <source>
        <dbReference type="ARBA" id="ARBA00023163"/>
    </source>
</evidence>
<dbReference type="Proteomes" id="UP000076927">
    <property type="component" value="Chromosome"/>
</dbReference>
<protein>
    <recommendedName>
        <fullName evidence="10">AraC family transcriptional regulator</fullName>
    </recommendedName>
</protein>
<dbReference type="EMBL" id="CP011388">
    <property type="protein sequence ID" value="ANE48198.1"/>
    <property type="molecule type" value="Genomic_DNA"/>
</dbReference>
<dbReference type="AlphaFoldDB" id="A0A172TMD8"/>
<dbReference type="GO" id="GO:0043565">
    <property type="term" value="F:sequence-specific DNA binding"/>
    <property type="evidence" value="ECO:0007669"/>
    <property type="project" value="InterPro"/>
</dbReference>
<dbReference type="RefSeq" id="WP_068609749.1">
    <property type="nucleotide sequence ID" value="NZ_CP011388.1"/>
</dbReference>
<evidence type="ECO:0000256" key="1">
    <source>
        <dbReference type="ARBA" id="ARBA00023015"/>
    </source>
</evidence>
<dbReference type="SUPFAM" id="SSF52172">
    <property type="entry name" value="CheY-like"/>
    <property type="match status" value="1"/>
</dbReference>
<organism evidence="8 9">
    <name type="scientific">Paenibacillus swuensis</name>
    <dbReference type="NCBI Taxonomy" id="1178515"/>
    <lineage>
        <taxon>Bacteria</taxon>
        <taxon>Bacillati</taxon>
        <taxon>Bacillota</taxon>
        <taxon>Bacilli</taxon>
        <taxon>Bacillales</taxon>
        <taxon>Paenibacillaceae</taxon>
        <taxon>Paenibacillus</taxon>
    </lineage>
</organism>
<dbReference type="InterPro" id="IPR041522">
    <property type="entry name" value="CdaR_GGDEF"/>
</dbReference>
<dbReference type="CDD" id="cd17536">
    <property type="entry name" value="REC_YesN-like"/>
    <property type="match status" value="1"/>
</dbReference>
<dbReference type="Gene3D" id="3.40.50.2300">
    <property type="match status" value="1"/>
</dbReference>
<dbReference type="GO" id="GO:0000160">
    <property type="term" value="P:phosphorelay signal transduction system"/>
    <property type="evidence" value="ECO:0007669"/>
    <property type="project" value="InterPro"/>
</dbReference>
<keyword evidence="2" id="KW-0238">DNA-binding</keyword>
<evidence type="ECO:0000313" key="8">
    <source>
        <dbReference type="EMBL" id="ANE48198.1"/>
    </source>
</evidence>
<dbReference type="InterPro" id="IPR009057">
    <property type="entry name" value="Homeodomain-like_sf"/>
</dbReference>
<dbReference type="PROSITE" id="PS00041">
    <property type="entry name" value="HTH_ARAC_FAMILY_1"/>
    <property type="match status" value="1"/>
</dbReference>
<dbReference type="GO" id="GO:0003700">
    <property type="term" value="F:DNA-binding transcription factor activity"/>
    <property type="evidence" value="ECO:0007669"/>
    <property type="project" value="InterPro"/>
</dbReference>
<reference evidence="8 9" key="1">
    <citation type="submission" date="2015-01" db="EMBL/GenBank/DDBJ databases">
        <title>Paenibacillus swuensis/DY6/whole genome sequencing.</title>
        <authorList>
            <person name="Kim M.K."/>
            <person name="Srinivasan S."/>
            <person name="Lee J.-J."/>
        </authorList>
    </citation>
    <scope>NUCLEOTIDE SEQUENCE [LARGE SCALE GENOMIC DNA]</scope>
    <source>
        <strain evidence="8 9">DY6</strain>
    </source>
</reference>
<dbReference type="SMART" id="SM00342">
    <property type="entry name" value="HTH_ARAC"/>
    <property type="match status" value="1"/>
</dbReference>
<dbReference type="PANTHER" id="PTHR43280">
    <property type="entry name" value="ARAC-FAMILY TRANSCRIPTIONAL REGULATOR"/>
    <property type="match status" value="1"/>
</dbReference>
<dbReference type="Pfam" id="PF00072">
    <property type="entry name" value="Response_reg"/>
    <property type="match status" value="1"/>
</dbReference>
<keyword evidence="9" id="KW-1185">Reference proteome</keyword>
<dbReference type="InterPro" id="IPR018062">
    <property type="entry name" value="HTH_AraC-typ_CS"/>
</dbReference>
<dbReference type="SMART" id="SM00448">
    <property type="entry name" value="REC"/>
    <property type="match status" value="1"/>
</dbReference>
<dbReference type="InterPro" id="IPR011006">
    <property type="entry name" value="CheY-like_superfamily"/>
</dbReference>
<evidence type="ECO:0000313" key="9">
    <source>
        <dbReference type="Proteomes" id="UP000076927"/>
    </source>
</evidence>
<keyword evidence="3" id="KW-0804">Transcription</keyword>
<sequence>MHRILIVDDEAIFRKGLSLMINSSLGLEWEIVGEAADGYEALQMVEERRPDVVLTDIRMPRMDGVQLQQIVKERFPEVLIIVLSGYDDFSYMQQSLRNGVRDYLMKPVEREELFNTLGKLKQELLQETRTSGTRHAGIDPETQAQPKDEKQMRQHASEHLVTGLLRGYVTERDMELLDRIGVHLDLPFFSCMIIKLDKDSVHQDRYNQADPSLFQLYIQQVVQELLNQRTTGFCFILSETEVVALLNLQEIHSSEDMVSELAEGIRRRMISLSSLTVTIGIGRTVQGIHDISRSFNEAKIALLYRLILGGDRVLRYDSTAMKEELAPEVKPWSWESLEASIHEGKTEETERRVQQVITELCQHAKNPEVIQQQICKLLLYYYELAEKLGIGKQWLGEKNIQALLFEICAITARSELIDACRETLGQLTRCVAESHGKTDNDPIHKAIEYLARHYQEPVTLKEVADQVYLNPAYFSTLFKQRTGKSFVEYWTDMRVDDAKKRLAYSNEKIAVIAERTGFSNIRHFNRVFKNITGTTPNHYRDHVRAITEKPGSL</sequence>
<feature type="region of interest" description="Disordered" evidence="5">
    <location>
        <begin position="129"/>
        <end position="149"/>
    </location>
</feature>
<dbReference type="SUPFAM" id="SSF46689">
    <property type="entry name" value="Homeodomain-like"/>
    <property type="match status" value="2"/>
</dbReference>
<dbReference type="KEGG" id="pswu:SY83_20015"/>
<dbReference type="OrthoDB" id="9794370at2"/>
<gene>
    <name evidence="8" type="ORF">SY83_20015</name>
</gene>
<feature type="modified residue" description="4-aspartylphosphate" evidence="4">
    <location>
        <position position="56"/>
    </location>
</feature>
<dbReference type="Pfam" id="PF17853">
    <property type="entry name" value="GGDEF_2"/>
    <property type="match status" value="1"/>
</dbReference>